<dbReference type="GO" id="GO:0032153">
    <property type="term" value="C:cell division site"/>
    <property type="evidence" value="ECO:0007669"/>
    <property type="project" value="TreeGrafter"/>
</dbReference>
<comment type="caution">
    <text evidence="4">The sequence shown here is derived from an EMBL/GenBank/DDBJ whole genome shotgun (WGS) entry which is preliminary data.</text>
</comment>
<dbReference type="InterPro" id="IPR003008">
    <property type="entry name" value="Tubulin_FtsZ_GTPase"/>
</dbReference>
<keyword evidence="2" id="KW-0342">GTP-binding</keyword>
<proteinExistence type="predicted"/>
<dbReference type="OrthoDB" id="956006at2"/>
<evidence type="ECO:0000313" key="4">
    <source>
        <dbReference type="EMBL" id="PQA60660.1"/>
    </source>
</evidence>
<evidence type="ECO:0000259" key="3">
    <source>
        <dbReference type="SMART" id="SM00864"/>
    </source>
</evidence>
<feature type="domain" description="Tubulin/FtsZ GTPase" evidence="3">
    <location>
        <begin position="20"/>
        <end position="209"/>
    </location>
</feature>
<keyword evidence="1" id="KW-0547">Nucleotide-binding</keyword>
<dbReference type="PANTHER" id="PTHR30314">
    <property type="entry name" value="CELL DIVISION PROTEIN FTSZ-RELATED"/>
    <property type="match status" value="1"/>
</dbReference>
<dbReference type="EMBL" id="PTRA01000001">
    <property type="protein sequence ID" value="PQA60660.1"/>
    <property type="molecule type" value="Genomic_DNA"/>
</dbReference>
<keyword evidence="5" id="KW-1185">Reference proteome</keyword>
<dbReference type="Gene3D" id="3.40.50.1440">
    <property type="entry name" value="Tubulin/FtsZ, GTPase domain"/>
    <property type="match status" value="1"/>
</dbReference>
<dbReference type="GO" id="GO:0051301">
    <property type="term" value="P:cell division"/>
    <property type="evidence" value="ECO:0007669"/>
    <property type="project" value="TreeGrafter"/>
</dbReference>
<name>A0A2S7ISU8_9BACT</name>
<dbReference type="SUPFAM" id="SSF52490">
    <property type="entry name" value="Tubulin nucleotide-binding domain-like"/>
    <property type="match status" value="1"/>
</dbReference>
<dbReference type="GO" id="GO:0005737">
    <property type="term" value="C:cytoplasm"/>
    <property type="evidence" value="ECO:0007669"/>
    <property type="project" value="TreeGrafter"/>
</dbReference>
<dbReference type="InterPro" id="IPR036525">
    <property type="entry name" value="Tubulin/FtsZ_GTPase_sf"/>
</dbReference>
<dbReference type="PRINTS" id="PR00423">
    <property type="entry name" value="CELLDVISFTSZ"/>
</dbReference>
<organism evidence="4 5">
    <name type="scientific">Siphonobacter curvatus</name>
    <dbReference type="NCBI Taxonomy" id="2094562"/>
    <lineage>
        <taxon>Bacteria</taxon>
        <taxon>Pseudomonadati</taxon>
        <taxon>Bacteroidota</taxon>
        <taxon>Cytophagia</taxon>
        <taxon>Cytophagales</taxon>
        <taxon>Cytophagaceae</taxon>
        <taxon>Siphonobacter</taxon>
    </lineage>
</organism>
<gene>
    <name evidence="4" type="ORF">C5O19_13905</name>
</gene>
<protein>
    <recommendedName>
        <fullName evidence="3">Tubulin/FtsZ GTPase domain-containing protein</fullName>
    </recommendedName>
</protein>
<dbReference type="Proteomes" id="UP000239590">
    <property type="component" value="Unassembled WGS sequence"/>
</dbReference>
<evidence type="ECO:0000256" key="2">
    <source>
        <dbReference type="ARBA" id="ARBA00023134"/>
    </source>
</evidence>
<accession>A0A2S7ISU8</accession>
<sequence length="334" mass="35988">MEETVLSSQDALPTVSNCYGVKMIGIGGAGCSVLKKMADQAYTGLHLIPCHTDFTQLVTFPQAIPLGMRDLGLGLTAEQARQWALDQQAVISSVLNPETKIVILVGGLGDGTVAGAAPVIAEMARQRGLLVVACVMMPFASEGYETMQMAERGLKQLTQSCDSVVAFSLDKLAENLNDDLSIAEFYAAADELLCQTARIVPDILKPSETPDSDIQELKTVLEASGLAFYTRLSIQGSQRLEASVAKIKQTFGNQRTLPHEAQRILLVVQYDPLQALSTHEIRNIIQALKQTLGRRAAVFKVAPLASEGLGSELRLGILSSSGRTPEVLEWANTY</sequence>
<evidence type="ECO:0000313" key="5">
    <source>
        <dbReference type="Proteomes" id="UP000239590"/>
    </source>
</evidence>
<reference evidence="5" key="1">
    <citation type="submission" date="2018-02" db="EMBL/GenBank/DDBJ databases">
        <title>Genome sequencing of Solimonas sp. HR-BB.</title>
        <authorList>
            <person name="Lee Y."/>
            <person name="Jeon C.O."/>
        </authorList>
    </citation>
    <scope>NUCLEOTIDE SEQUENCE [LARGE SCALE GENOMIC DNA]</scope>
    <source>
        <strain evidence="5">HR-U</strain>
    </source>
</reference>
<dbReference type="GO" id="GO:0003924">
    <property type="term" value="F:GTPase activity"/>
    <property type="evidence" value="ECO:0007669"/>
    <property type="project" value="InterPro"/>
</dbReference>
<dbReference type="PANTHER" id="PTHR30314:SF3">
    <property type="entry name" value="MITOCHONDRIAL DIVISION PROTEIN FSZA"/>
    <property type="match status" value="1"/>
</dbReference>
<evidence type="ECO:0000256" key="1">
    <source>
        <dbReference type="ARBA" id="ARBA00022741"/>
    </source>
</evidence>
<dbReference type="GO" id="GO:0005525">
    <property type="term" value="F:GTP binding"/>
    <property type="evidence" value="ECO:0007669"/>
    <property type="project" value="UniProtKB-KW"/>
</dbReference>
<dbReference type="RefSeq" id="WP_104713172.1">
    <property type="nucleotide sequence ID" value="NZ_PTRA01000001.1"/>
</dbReference>
<dbReference type="AlphaFoldDB" id="A0A2S7ISU8"/>
<dbReference type="InterPro" id="IPR045061">
    <property type="entry name" value="FtsZ/CetZ"/>
</dbReference>
<dbReference type="SMART" id="SM00864">
    <property type="entry name" value="Tubulin"/>
    <property type="match status" value="1"/>
</dbReference>
<dbReference type="Pfam" id="PF00091">
    <property type="entry name" value="Tubulin"/>
    <property type="match status" value="1"/>
</dbReference>